<comment type="caution">
    <text evidence="1">The sequence shown here is derived from an EMBL/GenBank/DDBJ whole genome shotgun (WGS) entry which is preliminary data.</text>
</comment>
<name>A0AAD4LLJ7_9AGAM</name>
<dbReference type="AlphaFoldDB" id="A0AAD4LLJ7"/>
<evidence type="ECO:0000313" key="2">
    <source>
        <dbReference type="Proteomes" id="UP001201163"/>
    </source>
</evidence>
<evidence type="ECO:0000313" key="1">
    <source>
        <dbReference type="EMBL" id="KAH8992899.1"/>
    </source>
</evidence>
<protein>
    <recommendedName>
        <fullName evidence="3">HNH nuclease domain-containing protein</fullName>
    </recommendedName>
</protein>
<feature type="non-terminal residue" evidence="1">
    <location>
        <position position="211"/>
    </location>
</feature>
<evidence type="ECO:0008006" key="3">
    <source>
        <dbReference type="Google" id="ProtNLM"/>
    </source>
</evidence>
<organism evidence="1 2">
    <name type="scientific">Lactarius akahatsu</name>
    <dbReference type="NCBI Taxonomy" id="416441"/>
    <lineage>
        <taxon>Eukaryota</taxon>
        <taxon>Fungi</taxon>
        <taxon>Dikarya</taxon>
        <taxon>Basidiomycota</taxon>
        <taxon>Agaricomycotina</taxon>
        <taxon>Agaricomycetes</taxon>
        <taxon>Russulales</taxon>
        <taxon>Russulaceae</taxon>
        <taxon>Lactarius</taxon>
    </lineage>
</organism>
<feature type="non-terminal residue" evidence="1">
    <location>
        <position position="1"/>
    </location>
</feature>
<dbReference type="EMBL" id="JAKELL010000020">
    <property type="protein sequence ID" value="KAH8992899.1"/>
    <property type="molecule type" value="Genomic_DNA"/>
</dbReference>
<reference evidence="1" key="1">
    <citation type="submission" date="2022-01" db="EMBL/GenBank/DDBJ databases">
        <title>Comparative genomics reveals a dynamic genome evolution in the ectomycorrhizal milk-cap (Lactarius) mushrooms.</title>
        <authorList>
            <consortium name="DOE Joint Genome Institute"/>
            <person name="Lebreton A."/>
            <person name="Tang N."/>
            <person name="Kuo A."/>
            <person name="LaButti K."/>
            <person name="Drula E."/>
            <person name="Barry K."/>
            <person name="Clum A."/>
            <person name="Lipzen A."/>
            <person name="Mousain D."/>
            <person name="Ng V."/>
            <person name="Wang R."/>
            <person name="Wang X."/>
            <person name="Dai Y."/>
            <person name="Henrissat B."/>
            <person name="Grigoriev I.V."/>
            <person name="Guerin-Laguette A."/>
            <person name="Yu F."/>
            <person name="Martin F.M."/>
        </authorList>
    </citation>
    <scope>NUCLEOTIDE SEQUENCE</scope>
    <source>
        <strain evidence="1">QP</strain>
    </source>
</reference>
<proteinExistence type="predicted"/>
<gene>
    <name evidence="1" type="ORF">EDB92DRAFT_1855517</name>
</gene>
<accession>A0AAD4LLJ7</accession>
<dbReference type="Proteomes" id="UP001201163">
    <property type="component" value="Unassembled WGS sequence"/>
</dbReference>
<sequence>DSLESICSVLTITSDEFNVVYENDTIPTDVLIDEARNIIGNNCARLREAEHRYRLDDLLSAMLLHAPNFLGQRYVAICLHIAHQKGEDGVVNAAKAWLDNLLLPMLAIYKAMETEPASSQTPTIDITMQHIESPSRKDQRRLRTHVAQREQYRCAITKIFDRARTKKLQEERRFDEVPREITVKMQAAHIIPFLLNKFDDRVINSPEIVRD</sequence>
<keyword evidence="2" id="KW-1185">Reference proteome</keyword>